<dbReference type="Proteomes" id="UP001058003">
    <property type="component" value="Chromosome"/>
</dbReference>
<reference evidence="1" key="1">
    <citation type="submission" date="2021-04" db="EMBL/GenBank/DDBJ databases">
        <title>Dactylosporangium aurantiacum NRRL B-8018 full assembly.</title>
        <authorList>
            <person name="Hartkoorn R.C."/>
            <person name="Beaudoing E."/>
            <person name="Hot D."/>
        </authorList>
    </citation>
    <scope>NUCLEOTIDE SEQUENCE</scope>
    <source>
        <strain evidence="1">NRRL B-8018</strain>
    </source>
</reference>
<dbReference type="KEGG" id="daur:Daura_27055"/>
<accession>A0A9Q9IDB5</accession>
<dbReference type="EMBL" id="CP073767">
    <property type="protein sequence ID" value="UWZ50490.1"/>
    <property type="molecule type" value="Genomic_DNA"/>
</dbReference>
<sequence>MRIPGYPPTAPLTDATGWTADPPFWPAFLLHAGAAATAPEAFDADLADLDAYLDRFTDPAAWPVFTAPVAGGTSPQAS</sequence>
<keyword evidence="2" id="KW-1185">Reference proteome</keyword>
<dbReference type="AlphaFoldDB" id="A0A9Q9IDB5"/>
<proteinExistence type="predicted"/>
<protein>
    <submittedName>
        <fullName evidence="1">Uncharacterized protein</fullName>
    </submittedName>
</protein>
<gene>
    <name evidence="1" type="ORF">Daura_27055</name>
</gene>
<name>A0A9Q9IDB5_9ACTN</name>
<dbReference type="RefSeq" id="WP_033357368.1">
    <property type="nucleotide sequence ID" value="NZ_CP073767.1"/>
</dbReference>
<evidence type="ECO:0000313" key="2">
    <source>
        <dbReference type="Proteomes" id="UP001058003"/>
    </source>
</evidence>
<evidence type="ECO:0000313" key="1">
    <source>
        <dbReference type="EMBL" id="UWZ50490.1"/>
    </source>
</evidence>
<organism evidence="1 2">
    <name type="scientific">Dactylosporangium aurantiacum</name>
    <dbReference type="NCBI Taxonomy" id="35754"/>
    <lineage>
        <taxon>Bacteria</taxon>
        <taxon>Bacillati</taxon>
        <taxon>Actinomycetota</taxon>
        <taxon>Actinomycetes</taxon>
        <taxon>Micromonosporales</taxon>
        <taxon>Micromonosporaceae</taxon>
        <taxon>Dactylosporangium</taxon>
    </lineage>
</organism>